<dbReference type="Pfam" id="PF00082">
    <property type="entry name" value="Peptidase_S8"/>
    <property type="match status" value="1"/>
</dbReference>
<feature type="domain" description="SLH" evidence="12">
    <location>
        <begin position="2307"/>
        <end position="2365"/>
    </location>
</feature>
<name>A0ABS5CGG3_9BACL</name>
<dbReference type="PANTHER" id="PTHR43806">
    <property type="entry name" value="PEPTIDASE S8"/>
    <property type="match status" value="1"/>
</dbReference>
<keyword evidence="5 11" id="KW-0732">Signal</keyword>
<keyword evidence="7 8" id="KW-0720">Serine protease</keyword>
<feature type="domain" description="SLH" evidence="12">
    <location>
        <begin position="2432"/>
        <end position="2488"/>
    </location>
</feature>
<sequence>MKRSKRMTKSVVSVSLACLVMSNMPLAYAAADQPTFSTNPNRPASAPELPKGIIVKNPDVKASGQPKLTAEQLQGLKEKAKQNLSAAMEEDRKRDLESLEKAPAEAEAAHNPDELVSVIVQLKGQTVSQIAAQGAVGVNQLSLTAGKTAIQNEIDTTQSKIMSTLAGGKAKNGNGLSFKHEYQTVFKGFSVDNVKYSSIEAIKKMPNVAAVTLQQKYYPAAVNNQEHALTGIEKLWSGEALGKSSGYKGEGMLIAILDTGIDYTHEAFPAPQNMSKARFPKGTGKYSDKVVAGYNWADQTDDVIPHMEDTMLSPSSHGVHVAGTAAGSSAVLSGVAPEAQLVAEKVFSDIQPGALTEDIIKGIDHASSVGADVINMSLGSASSFDTRDPKDPMGIAIRNATDAGHVVVVSAGNASNAYADRGELGASIKLGENPDMNKVGNPGVYPDSFTVAAANNIVEKHTYEFQSDSVTGSVFGEGIDDWNFTTDKTYELASFIQDYDWQGNEINFGAASDYEGIDVKGKVVLVKRGAISFIEKVKHAEKAGAAGIIVYNSSPDKPAPAPQGFGIIPFSFISYEDGMKLKEAILANTEGGGGGGGIDIGPLDIGIEVPGGGDEPVQLPSIPISIVSEDIGSAFTESNPGQPTDFTSWGTTSDLLLKPDVMAPGHAILSSVRTSDPNKNNAYEREDGTSMAAPYVTGAVADVMQALKERGVPTGTRAFAQLVKNLIMNTSVPTKRDYINEENSAARPDYNTEYQPRRQGAGMIRPDLAVQTPVVVSGADGKGSVSLKEIGRNAAFTLTAKNMTSKDVTYTVDGTVMTDYLHNPMLTHSDNIRSRYMEEAELTFDTNQITVPANSTKQVVVTLNLDESTMENIFVEGYIYLKPIDSTLPTLNVPYNGFFGDWDEPSIVDAPMWEDAHHVWAQSELGTQMGFQYGPYYLLYDLPDTEAELALGDKYYTFNPRLGMFPFPVLALLRNAQRLDVEIVDEAHNFVTHYTDEDWLVKRDPYTGGPPYMQLDELAWNGRNLGVDLPDGQYYFAITARADIPNAKPQPTIYMPMYKDTQAPTINVIKNPEYDESTHPEVAENGSYTIRWTVDDEVSGDTSASVYLALNGSEPWDDYKSMVVHNSDGTYQMEVPGLINGLNVVTLAPIDRAGNEGDYVNIVIDNSSSTGVSIDESTTTINDSIPSYYWNANVKPGDRFTLSFEATGPSLAAVEQVLYKFEENGSLTKVGETIHHSATWETTVKDISKYAITGNVSIPADLEDGHYVTFFACLEDGREWEAAETVDGIYGLNGPSYTGIHTFVDTEAPTVKLNTAVTADLTQTSAYMDTDKPDTISLMLDAVAQDTITNSRGYKLEAAVDGNPAQSMGSILRASTAEESFRYPVVLTAGDHSIVVTATDWLGNARSITINVTVDLASNVVQVTDDGAGAAATIPIQAVRYAKDNTPRIMVDGMNVDGSYHLDMFDPLVSGYVVPAYANNGSSDQFDRNLMPIVLLGNEQALPATRALYPPPNYIPYNSRLYYNAEEYYEFPAGSYSFYYQNTGYTDPGSIPQGDSELPFTMIDYMGNKTTIKIPVHKNSQKPRVEFDDVVMDSTGTASFYTTESSITITGTVHAANPLGYDFAAVLQDYRRTFIGLPSFKSLFDDSEDNWLSNKFDAEFNLPAGFVKPAGEHRFSITLDDLHHGANFLGIDSGLALDGKVFTALYTSVLNLVVYRLGGEESADHFQAAQAVNNLTWDVLKGANADEAHVSTNLTLPDSDPANHAKITWSSDDPNVISADGQVTRPAAGQAVKLTAAATMGTATAERVFNLTVLAAAATDGQATDEDAANVTWDVIRGDNESEADVSSALSLPTHGSNGTTITWTSNKPKFITNQGRVYIPLFDEGDANVELVATVTKGGSSFNKTFNLTVLCDTKNKERTLLLRAAKSLKVSDLLGENTSELYVTGNLNFPTALGSDGIQISWESEHEDIIAPDGTVTRGADLNAYIPVVAHLTLGNYYIDVNFGFYVRSLDQEVALVWNMIKGGNDSQHAVTANLQLPSVAPDGSAITWTSSNEAAVESNGTVHRSNQDVEVTLSATTAKYGVLVHTTAFHLVVLAAQPSGGGGGYIGGGTDNVGEEHTVVIDSDKLNKPVNGVVTVEVPATTSELKLPANAADLLAGNKLEVTTGNVTLEIPSALLEALTGQRSAEELKNGQISLKLSVLSDKETAALEKASSAAAQADVKAVGGVYEFELSVTDATGKKLASLSTFNQPITIRLKVDASANPDTMGIFYISGDGKLEYIGGTQENGELLADISHFSKYAVLEVTKAFTDVSSTHWAAKVIQSLAAKQIVSGTSPTMFTPNRHVTRAEFTAMLVKALRLTAAGDMTFKDVAADAWYAQAVSIAVKAGIVSGKSSTAFAPNAQITREEMATMLMRAYAVMKGSETTTGAEASFTDAFAVSAWAAKYVDAAAALKLINGRGEGKFDPKGITTRAEAAQVMYNLITIR</sequence>
<keyword evidence="4 8" id="KW-0645">Protease</keyword>
<feature type="region of interest" description="Disordered" evidence="10">
    <location>
        <begin position="84"/>
        <end position="109"/>
    </location>
</feature>
<evidence type="ECO:0000313" key="14">
    <source>
        <dbReference type="Proteomes" id="UP000673394"/>
    </source>
</evidence>
<dbReference type="PRINTS" id="PR00723">
    <property type="entry name" value="SUBTILISIN"/>
</dbReference>
<dbReference type="Gene3D" id="3.50.30.30">
    <property type="match status" value="1"/>
</dbReference>
<dbReference type="PROSITE" id="PS51272">
    <property type="entry name" value="SLH"/>
    <property type="match status" value="3"/>
</dbReference>
<reference evidence="13 14" key="1">
    <citation type="submission" date="2021-04" db="EMBL/GenBank/DDBJ databases">
        <title>Paenibacillus sp. DLE-14 whole genome sequence.</title>
        <authorList>
            <person name="Ham Y.J."/>
        </authorList>
    </citation>
    <scope>NUCLEOTIDE SEQUENCE [LARGE SCALE GENOMIC DNA]</scope>
    <source>
        <strain evidence="13 14">DLE-14</strain>
    </source>
</reference>
<evidence type="ECO:0000256" key="2">
    <source>
        <dbReference type="ARBA" id="ARBA00022512"/>
    </source>
</evidence>
<dbReference type="PROSITE" id="PS51892">
    <property type="entry name" value="SUBTILASE"/>
    <property type="match status" value="1"/>
</dbReference>
<keyword evidence="3" id="KW-0964">Secreted</keyword>
<feature type="active site" description="Charge relay system" evidence="8">
    <location>
        <position position="317"/>
    </location>
</feature>
<feature type="active site" description="Charge relay system" evidence="8">
    <location>
        <position position="258"/>
    </location>
</feature>
<dbReference type="Pfam" id="PF06280">
    <property type="entry name" value="fn3_5"/>
    <property type="match status" value="1"/>
</dbReference>
<proteinExistence type="inferred from homology"/>
<dbReference type="InterPro" id="IPR046450">
    <property type="entry name" value="PA_dom_sf"/>
</dbReference>
<protein>
    <submittedName>
        <fullName evidence="13">S8 family serine peptidase</fullName>
    </submittedName>
</protein>
<dbReference type="InterPro" id="IPR050131">
    <property type="entry name" value="Peptidase_S8_subtilisin-like"/>
</dbReference>
<feature type="chain" id="PRO_5046976557" evidence="11">
    <location>
        <begin position="30"/>
        <end position="2488"/>
    </location>
</feature>
<dbReference type="Gene3D" id="3.40.50.200">
    <property type="entry name" value="Peptidase S8/S53 domain"/>
    <property type="match status" value="1"/>
</dbReference>
<accession>A0ABS5CGG3</accession>
<evidence type="ECO:0000256" key="5">
    <source>
        <dbReference type="ARBA" id="ARBA00022729"/>
    </source>
</evidence>
<feature type="signal peptide" evidence="11">
    <location>
        <begin position="1"/>
        <end position="29"/>
    </location>
</feature>
<comment type="caution">
    <text evidence="13">The sequence shown here is derived from an EMBL/GenBank/DDBJ whole genome shotgun (WGS) entry which is preliminary data.</text>
</comment>
<dbReference type="CDD" id="cd02133">
    <property type="entry name" value="PA_C5a_like"/>
    <property type="match status" value="1"/>
</dbReference>
<evidence type="ECO:0000313" key="13">
    <source>
        <dbReference type="EMBL" id="MBP3964930.1"/>
    </source>
</evidence>
<dbReference type="SUPFAM" id="SSF52025">
    <property type="entry name" value="PA domain"/>
    <property type="match status" value="1"/>
</dbReference>
<dbReference type="SUPFAM" id="SSF52743">
    <property type="entry name" value="Subtilisin-like"/>
    <property type="match status" value="1"/>
</dbReference>
<dbReference type="Pfam" id="PF02225">
    <property type="entry name" value="PA"/>
    <property type="match status" value="1"/>
</dbReference>
<evidence type="ECO:0000256" key="7">
    <source>
        <dbReference type="ARBA" id="ARBA00022825"/>
    </source>
</evidence>
<evidence type="ECO:0000256" key="9">
    <source>
        <dbReference type="RuleBase" id="RU003355"/>
    </source>
</evidence>
<dbReference type="InterPro" id="IPR015500">
    <property type="entry name" value="Peptidase_S8_subtilisin-rel"/>
</dbReference>
<evidence type="ECO:0000256" key="4">
    <source>
        <dbReference type="ARBA" id="ARBA00022670"/>
    </source>
</evidence>
<evidence type="ECO:0000256" key="11">
    <source>
        <dbReference type="SAM" id="SignalP"/>
    </source>
</evidence>
<dbReference type="PANTHER" id="PTHR43806:SF11">
    <property type="entry name" value="CEREVISIN-RELATED"/>
    <property type="match status" value="1"/>
</dbReference>
<dbReference type="InterPro" id="IPR001119">
    <property type="entry name" value="SLH_dom"/>
</dbReference>
<dbReference type="Pfam" id="PF00395">
    <property type="entry name" value="SLH"/>
    <property type="match status" value="3"/>
</dbReference>
<evidence type="ECO:0000256" key="8">
    <source>
        <dbReference type="PROSITE-ProRule" id="PRU01240"/>
    </source>
</evidence>
<dbReference type="InterPro" id="IPR046780">
    <property type="entry name" value="aBig_2"/>
</dbReference>
<keyword evidence="6 8" id="KW-0378">Hydrolase</keyword>
<comment type="similarity">
    <text evidence="1 8 9">Belongs to the peptidase S8 family.</text>
</comment>
<feature type="compositionally biased region" description="Basic and acidic residues" evidence="10">
    <location>
        <begin position="89"/>
        <end position="109"/>
    </location>
</feature>
<evidence type="ECO:0000256" key="6">
    <source>
        <dbReference type="ARBA" id="ARBA00022801"/>
    </source>
</evidence>
<dbReference type="InterPro" id="IPR003137">
    <property type="entry name" value="PA_domain"/>
</dbReference>
<dbReference type="InterPro" id="IPR036852">
    <property type="entry name" value="Peptidase_S8/S53_dom_sf"/>
</dbReference>
<dbReference type="InterPro" id="IPR000209">
    <property type="entry name" value="Peptidase_S8/S53_dom"/>
</dbReference>
<dbReference type="Pfam" id="PF20578">
    <property type="entry name" value="aBig_2"/>
    <property type="match status" value="4"/>
</dbReference>
<organism evidence="13 14">
    <name type="scientific">Paenibacillus lignilyticus</name>
    <dbReference type="NCBI Taxonomy" id="1172615"/>
    <lineage>
        <taxon>Bacteria</taxon>
        <taxon>Bacillati</taxon>
        <taxon>Bacillota</taxon>
        <taxon>Bacilli</taxon>
        <taxon>Bacillales</taxon>
        <taxon>Paenibacillaceae</taxon>
        <taxon>Paenibacillus</taxon>
    </lineage>
</organism>
<dbReference type="InterPro" id="IPR023827">
    <property type="entry name" value="Peptidase_S8_Asp-AS"/>
</dbReference>
<evidence type="ECO:0000256" key="10">
    <source>
        <dbReference type="SAM" id="MobiDB-lite"/>
    </source>
</evidence>
<feature type="active site" description="Charge relay system" evidence="8">
    <location>
        <position position="690"/>
    </location>
</feature>
<evidence type="ECO:0000256" key="3">
    <source>
        <dbReference type="ARBA" id="ARBA00022525"/>
    </source>
</evidence>
<dbReference type="PROSITE" id="PS00136">
    <property type="entry name" value="SUBTILASE_ASP"/>
    <property type="match status" value="1"/>
</dbReference>
<dbReference type="PROSITE" id="PS00138">
    <property type="entry name" value="SUBTILASE_SER"/>
    <property type="match status" value="1"/>
</dbReference>
<dbReference type="Gene3D" id="2.60.40.1710">
    <property type="entry name" value="Subtilisin-like superfamily"/>
    <property type="match status" value="1"/>
</dbReference>
<gene>
    <name evidence="13" type="ORF">I8J30_19585</name>
</gene>
<feature type="domain" description="SLH" evidence="12">
    <location>
        <begin position="2366"/>
        <end position="2429"/>
    </location>
</feature>
<evidence type="ECO:0000259" key="12">
    <source>
        <dbReference type="PROSITE" id="PS51272"/>
    </source>
</evidence>
<evidence type="ECO:0000256" key="1">
    <source>
        <dbReference type="ARBA" id="ARBA00011073"/>
    </source>
</evidence>
<keyword evidence="2" id="KW-0134">Cell wall</keyword>
<keyword evidence="14" id="KW-1185">Reference proteome</keyword>
<dbReference type="EMBL" id="JAGKSP010000008">
    <property type="protein sequence ID" value="MBP3964930.1"/>
    <property type="molecule type" value="Genomic_DNA"/>
</dbReference>
<dbReference type="InterPro" id="IPR010435">
    <property type="entry name" value="C5a/SBT2-like_Fn3"/>
</dbReference>
<dbReference type="Proteomes" id="UP000673394">
    <property type="component" value="Unassembled WGS sequence"/>
</dbReference>
<dbReference type="InterPro" id="IPR023828">
    <property type="entry name" value="Peptidase_S8_Ser-AS"/>
</dbReference>